<name>A0ABT4MRV0_GORRU</name>
<evidence type="ECO:0000313" key="2">
    <source>
        <dbReference type="Proteomes" id="UP001067235"/>
    </source>
</evidence>
<comment type="caution">
    <text evidence="1">The sequence shown here is derived from an EMBL/GenBank/DDBJ whole genome shotgun (WGS) entry which is preliminary data.</text>
</comment>
<dbReference type="Proteomes" id="UP001067235">
    <property type="component" value="Unassembled WGS sequence"/>
</dbReference>
<dbReference type="EMBL" id="JAPWIE010000002">
    <property type="protein sequence ID" value="MCZ4549739.1"/>
    <property type="molecule type" value="Genomic_DNA"/>
</dbReference>
<accession>A0ABT4MRV0</accession>
<reference evidence="1" key="1">
    <citation type="submission" date="2022-12" db="EMBL/GenBank/DDBJ databases">
        <authorList>
            <person name="Krivoruchko A.V."/>
            <person name="Elkin A."/>
        </authorList>
    </citation>
    <scope>NUCLEOTIDE SEQUENCE</scope>
    <source>
        <strain evidence="1">IEGM 1388</strain>
    </source>
</reference>
<keyword evidence="2" id="KW-1185">Reference proteome</keyword>
<evidence type="ECO:0000313" key="1">
    <source>
        <dbReference type="EMBL" id="MCZ4549739.1"/>
    </source>
</evidence>
<protein>
    <submittedName>
        <fullName evidence="1">Uncharacterized protein</fullName>
    </submittedName>
</protein>
<gene>
    <name evidence="1" type="ORF">O4213_07085</name>
</gene>
<proteinExistence type="predicted"/>
<sequence>MNTWHPIEVVDLIAQARSASDVFGPDSSTPAGKRAGRRLHRALIAAVHPDRAAAAGLDRALAARAAAELNRLYDTWTTVEPDVQGPHVVGPRNSYALKERLWATPGTVAHCTDDPQVRVEIARQVGGGAQPLGFLRDALAAQRMDAFVPEVLEAAITDGHQWTAYRLPAGMRSLREVHAAYPAGLDGRDWAWMARRILMTLAAANRTHGALTLDTVLIHPDQHGVMLTGWGPARSGGHLDGVAVADLFEIMLGAYAAQQVSFARASERLSPSRRLHEYDLLLQRLYGERRFRRFALTDQTTATSTGTR</sequence>
<dbReference type="RefSeq" id="WP_301570256.1">
    <property type="nucleotide sequence ID" value="NZ_JAPWIE010000002.1"/>
</dbReference>
<organism evidence="1 2">
    <name type="scientific">Gordonia rubripertincta</name>
    <name type="common">Rhodococcus corallinus</name>
    <dbReference type="NCBI Taxonomy" id="36822"/>
    <lineage>
        <taxon>Bacteria</taxon>
        <taxon>Bacillati</taxon>
        <taxon>Actinomycetota</taxon>
        <taxon>Actinomycetes</taxon>
        <taxon>Mycobacteriales</taxon>
        <taxon>Gordoniaceae</taxon>
        <taxon>Gordonia</taxon>
    </lineage>
</organism>